<dbReference type="PANTHER" id="PTHR42830:SF2">
    <property type="entry name" value="OSMC_OHR FAMILY PROTEIN"/>
    <property type="match status" value="1"/>
</dbReference>
<protein>
    <submittedName>
        <fullName evidence="1">OsmC family protein</fullName>
    </submittedName>
</protein>
<dbReference type="OrthoDB" id="9795405at2"/>
<dbReference type="InterPro" id="IPR015946">
    <property type="entry name" value="KH_dom-like_a/b"/>
</dbReference>
<dbReference type="InterPro" id="IPR052707">
    <property type="entry name" value="OsmC_Ohr_Peroxiredoxin"/>
</dbReference>
<dbReference type="EMBL" id="CP001344">
    <property type="protein sequence ID" value="ACL45040.1"/>
    <property type="molecule type" value="Genomic_DNA"/>
</dbReference>
<dbReference type="SUPFAM" id="SSF82784">
    <property type="entry name" value="OsmC-like"/>
    <property type="match status" value="1"/>
</dbReference>
<dbReference type="STRING" id="395961.Cyan7425_2693"/>
<dbReference type="eggNOG" id="COG1764">
    <property type="taxonomic scope" value="Bacteria"/>
</dbReference>
<accession>B8HJT7</accession>
<dbReference type="PANTHER" id="PTHR42830">
    <property type="entry name" value="OSMOTICALLY INDUCIBLE FAMILY PROTEIN"/>
    <property type="match status" value="1"/>
</dbReference>
<proteinExistence type="predicted"/>
<dbReference type="InterPro" id="IPR036102">
    <property type="entry name" value="OsmC/Ohrsf"/>
</dbReference>
<dbReference type="Gene3D" id="3.30.300.20">
    <property type="match status" value="1"/>
</dbReference>
<dbReference type="KEGG" id="cyn:Cyan7425_2693"/>
<name>B8HJT7_CYAP4</name>
<sequence length="164" mass="18449">MSEHRVTIQWQRDQASFTDNKYSREHSWSFDGGMVVAASASPQIVPVPHSNPAYVDPEEAFVAALSSCHMLWFLSIAAKRKFVVESYTDQAVGLMAKDQDGKLAITQVRLRPQIIFSGDPLPTDEEIRELHAAAHQSCFLANSVKTKIWIEMMPDGIFIENQKN</sequence>
<reference evidence="1" key="1">
    <citation type="submission" date="2009-01" db="EMBL/GenBank/DDBJ databases">
        <title>Complete sequence of chromosome Cyanothece sp. PCC 7425.</title>
        <authorList>
            <consortium name="US DOE Joint Genome Institute"/>
            <person name="Lucas S."/>
            <person name="Copeland A."/>
            <person name="Lapidus A."/>
            <person name="Glavina del Rio T."/>
            <person name="Dalin E."/>
            <person name="Tice H."/>
            <person name="Bruce D."/>
            <person name="Goodwin L."/>
            <person name="Pitluck S."/>
            <person name="Sims D."/>
            <person name="Meineke L."/>
            <person name="Brettin T."/>
            <person name="Detter J.C."/>
            <person name="Han C."/>
            <person name="Larimer F."/>
            <person name="Land M."/>
            <person name="Hauser L."/>
            <person name="Kyrpides N."/>
            <person name="Ovchinnikova G."/>
            <person name="Liberton M."/>
            <person name="Stoeckel J."/>
            <person name="Banerjee A."/>
            <person name="Singh A."/>
            <person name="Page L."/>
            <person name="Sato H."/>
            <person name="Zhao L."/>
            <person name="Sherman L."/>
            <person name="Pakrasi H."/>
            <person name="Richardson P."/>
        </authorList>
    </citation>
    <scope>NUCLEOTIDE SEQUENCE</scope>
    <source>
        <strain evidence="1">PCC 7425</strain>
    </source>
</reference>
<organism evidence="1">
    <name type="scientific">Cyanothece sp. (strain PCC 7425 / ATCC 29141)</name>
    <dbReference type="NCBI Taxonomy" id="395961"/>
    <lineage>
        <taxon>Bacteria</taxon>
        <taxon>Bacillati</taxon>
        <taxon>Cyanobacteriota</taxon>
        <taxon>Cyanophyceae</taxon>
        <taxon>Gomontiellales</taxon>
        <taxon>Cyanothecaceae</taxon>
        <taxon>Cyanothece</taxon>
    </lineage>
</organism>
<evidence type="ECO:0000313" key="1">
    <source>
        <dbReference type="EMBL" id="ACL45040.1"/>
    </source>
</evidence>
<dbReference type="HOGENOM" id="CLU_105860_0_0_3"/>
<gene>
    <name evidence="1" type="ordered locus">Cyan7425_2693</name>
</gene>
<dbReference type="Pfam" id="PF02566">
    <property type="entry name" value="OsmC"/>
    <property type="match status" value="1"/>
</dbReference>
<dbReference type="InterPro" id="IPR003718">
    <property type="entry name" value="OsmC/Ohr_fam"/>
</dbReference>
<dbReference type="AlphaFoldDB" id="B8HJT7"/>